<dbReference type="EMBL" id="FUYV01000020">
    <property type="protein sequence ID" value="SKC23729.1"/>
    <property type="molecule type" value="Genomic_DNA"/>
</dbReference>
<dbReference type="RefSeq" id="WP_198314248.1">
    <property type="nucleotide sequence ID" value="NZ_CP021904.1"/>
</dbReference>
<organism evidence="8 9">
    <name type="scientific">Alkalitalea saponilacus</name>
    <dbReference type="NCBI Taxonomy" id="889453"/>
    <lineage>
        <taxon>Bacteria</taxon>
        <taxon>Pseudomonadati</taxon>
        <taxon>Bacteroidota</taxon>
        <taxon>Bacteroidia</taxon>
        <taxon>Marinilabiliales</taxon>
        <taxon>Marinilabiliaceae</taxon>
        <taxon>Alkalitalea</taxon>
    </lineage>
</organism>
<dbReference type="CDD" id="cd01115">
    <property type="entry name" value="SLC13_permease"/>
    <property type="match status" value="1"/>
</dbReference>
<dbReference type="GO" id="GO:0005315">
    <property type="term" value="F:phosphate transmembrane transporter activity"/>
    <property type="evidence" value="ECO:0007669"/>
    <property type="project" value="TreeGrafter"/>
</dbReference>
<feature type="transmembrane region" description="Helical" evidence="6">
    <location>
        <begin position="165"/>
        <end position="193"/>
    </location>
</feature>
<reference evidence="8 9" key="1">
    <citation type="submission" date="2017-02" db="EMBL/GenBank/DDBJ databases">
        <authorList>
            <person name="Peterson S.W."/>
        </authorList>
    </citation>
    <scope>NUCLEOTIDE SEQUENCE [LARGE SCALE GENOMIC DNA]</scope>
    <source>
        <strain evidence="8 9">DSM 24412</strain>
    </source>
</reference>
<feature type="transmembrane region" description="Helical" evidence="6">
    <location>
        <begin position="38"/>
        <end position="56"/>
    </location>
</feature>
<keyword evidence="2" id="KW-0813">Transport</keyword>
<proteinExistence type="predicted"/>
<evidence type="ECO:0000256" key="1">
    <source>
        <dbReference type="ARBA" id="ARBA00004141"/>
    </source>
</evidence>
<feature type="transmembrane region" description="Helical" evidence="6">
    <location>
        <begin position="258"/>
        <end position="277"/>
    </location>
</feature>
<protein>
    <submittedName>
        <fullName evidence="8">Anion transporter</fullName>
    </submittedName>
</protein>
<evidence type="ECO:0000259" key="7">
    <source>
        <dbReference type="Pfam" id="PF03600"/>
    </source>
</evidence>
<evidence type="ECO:0000256" key="4">
    <source>
        <dbReference type="ARBA" id="ARBA00022989"/>
    </source>
</evidence>
<feature type="transmembrane region" description="Helical" evidence="6">
    <location>
        <begin position="12"/>
        <end position="32"/>
    </location>
</feature>
<dbReference type="Pfam" id="PF03600">
    <property type="entry name" value="CitMHS"/>
    <property type="match status" value="1"/>
</dbReference>
<feature type="transmembrane region" description="Helical" evidence="6">
    <location>
        <begin position="297"/>
        <end position="323"/>
    </location>
</feature>
<feature type="transmembrane region" description="Helical" evidence="6">
    <location>
        <begin position="477"/>
        <end position="497"/>
    </location>
</feature>
<evidence type="ECO:0000256" key="6">
    <source>
        <dbReference type="SAM" id="Phobius"/>
    </source>
</evidence>
<keyword evidence="3 6" id="KW-0812">Transmembrane</keyword>
<feature type="domain" description="Citrate transporter-like" evidence="7">
    <location>
        <begin position="165"/>
        <end position="485"/>
    </location>
</feature>
<keyword evidence="4 6" id="KW-1133">Transmembrane helix</keyword>
<dbReference type="STRING" id="889453.SAMN03080601_03014"/>
<feature type="transmembrane region" description="Helical" evidence="6">
    <location>
        <begin position="518"/>
        <end position="538"/>
    </location>
</feature>
<evidence type="ECO:0000256" key="3">
    <source>
        <dbReference type="ARBA" id="ARBA00022692"/>
    </source>
</evidence>
<feature type="transmembrane region" description="Helical" evidence="6">
    <location>
        <begin position="213"/>
        <end position="246"/>
    </location>
</feature>
<name>A0A1T5HSQ1_9BACT</name>
<evidence type="ECO:0000256" key="5">
    <source>
        <dbReference type="ARBA" id="ARBA00023136"/>
    </source>
</evidence>
<comment type="subcellular location">
    <subcellularLocation>
        <location evidence="1">Membrane</location>
        <topology evidence="1">Multi-pass membrane protein</topology>
    </subcellularLocation>
</comment>
<dbReference type="GO" id="GO:0005886">
    <property type="term" value="C:plasma membrane"/>
    <property type="evidence" value="ECO:0007669"/>
    <property type="project" value="TreeGrafter"/>
</dbReference>
<feature type="transmembrane region" description="Helical" evidence="6">
    <location>
        <begin position="397"/>
        <end position="422"/>
    </location>
</feature>
<feature type="transmembrane region" description="Helical" evidence="6">
    <location>
        <begin position="428"/>
        <end position="445"/>
    </location>
</feature>
<dbReference type="InterPro" id="IPR004680">
    <property type="entry name" value="Cit_transptr-like_dom"/>
</dbReference>
<feature type="transmembrane region" description="Helical" evidence="6">
    <location>
        <begin position="366"/>
        <end position="385"/>
    </location>
</feature>
<gene>
    <name evidence="8" type="ORF">SAMN03080601_03014</name>
</gene>
<dbReference type="PANTHER" id="PTHR10283">
    <property type="entry name" value="SOLUTE CARRIER FAMILY 13 MEMBER"/>
    <property type="match status" value="1"/>
</dbReference>
<dbReference type="NCBIfam" id="TIGR00785">
    <property type="entry name" value="dass"/>
    <property type="match status" value="1"/>
</dbReference>
<dbReference type="Proteomes" id="UP000191055">
    <property type="component" value="Unassembled WGS sequence"/>
</dbReference>
<sequence length="543" mass="58392">MPGKSKQKSNQIKFLTGLILGIIGFCLPLFFTFNGLSYAGHIALGIFLMAAVFWMFETIPIYSTSMLVIFLQVVLLSQQGVVFSDASLPTTTAKQHTSDSWLVPAEAVDGEKIYVANDSRNYTAIDVKILNRADWVEIRSNELQSDAKIVSNANHKLVGYKPVSFSLFFGTLASPIIILFLGGFMLAGAAVKYNLDKNLTSVLLKPFGTKPNFIILGLMVVTATLSAFMSNTATTAMMMTVAIPIVAQVAREDKFRIILALCIPIAANIGGMATPIGTPPNAIAIANLGQQGINIEFGTWVVMMLPLVILLLLLAWFTMRFLFPTNLREFKLSLKVDFNKSRPAIILYLLFAATVLLWFTESAHGIPSSMVAFLPIAGLTVTGVMKQEDIRSLPWEVLWLVAGGIALGISMENTGLAMWLVASISWDALPQVVLIGVFGLVALNLSNFLSNTVTATLLIPLAVSMGTSGIAGEGFSLVISSLAIAAACNMAMLLPISTPPNAIAMSTGFIKTPDMVKVGIVIGLIGIVATLALSQLYWPFIIN</sequence>
<keyword evidence="5 6" id="KW-0472">Membrane</keyword>
<dbReference type="InterPro" id="IPR001898">
    <property type="entry name" value="SLC13A/DASS"/>
</dbReference>
<accession>A0A1T5HSQ1</accession>
<feature type="transmembrane region" description="Helical" evidence="6">
    <location>
        <begin position="452"/>
        <end position="471"/>
    </location>
</feature>
<keyword evidence="9" id="KW-1185">Reference proteome</keyword>
<feature type="transmembrane region" description="Helical" evidence="6">
    <location>
        <begin position="344"/>
        <end position="360"/>
    </location>
</feature>
<dbReference type="PANTHER" id="PTHR10283:SF92">
    <property type="entry name" value="LOW-AFFINITY PHOSPHATE TRANSPORTER PHO91"/>
    <property type="match status" value="1"/>
</dbReference>
<evidence type="ECO:0000313" key="8">
    <source>
        <dbReference type="EMBL" id="SKC23729.1"/>
    </source>
</evidence>
<evidence type="ECO:0000313" key="9">
    <source>
        <dbReference type="Proteomes" id="UP000191055"/>
    </source>
</evidence>
<dbReference type="AlphaFoldDB" id="A0A1T5HSQ1"/>
<evidence type="ECO:0000256" key="2">
    <source>
        <dbReference type="ARBA" id="ARBA00022448"/>
    </source>
</evidence>